<protein>
    <submittedName>
        <fullName evidence="2">CubicO group peptidase (Beta-lactamase class C family)</fullName>
    </submittedName>
</protein>
<dbReference type="InterPro" id="IPR001466">
    <property type="entry name" value="Beta-lactam-related"/>
</dbReference>
<comment type="caution">
    <text evidence="2">The sequence shown here is derived from an EMBL/GenBank/DDBJ whole genome shotgun (WGS) entry which is preliminary data.</text>
</comment>
<dbReference type="SUPFAM" id="SSF56601">
    <property type="entry name" value="beta-lactamase/transpeptidase-like"/>
    <property type="match status" value="1"/>
</dbReference>
<dbReference type="OrthoDB" id="9814204at2"/>
<feature type="domain" description="Beta-lactamase-related" evidence="1">
    <location>
        <begin position="102"/>
        <end position="380"/>
    </location>
</feature>
<dbReference type="Proteomes" id="UP000253083">
    <property type="component" value="Unassembled WGS sequence"/>
</dbReference>
<dbReference type="PANTHER" id="PTHR43283:SF14">
    <property type="entry name" value="BLL8153 PROTEIN"/>
    <property type="match status" value="1"/>
</dbReference>
<proteinExistence type="predicted"/>
<evidence type="ECO:0000259" key="1">
    <source>
        <dbReference type="Pfam" id="PF00144"/>
    </source>
</evidence>
<keyword evidence="3" id="KW-1185">Reference proteome</keyword>
<dbReference type="EMBL" id="QNRT01000001">
    <property type="protein sequence ID" value="RBP52920.1"/>
    <property type="molecule type" value="Genomic_DNA"/>
</dbReference>
<dbReference type="PANTHER" id="PTHR43283">
    <property type="entry name" value="BETA-LACTAMASE-RELATED"/>
    <property type="match status" value="1"/>
</dbReference>
<dbReference type="InParanoid" id="A0A395JMR0"/>
<dbReference type="AlphaFoldDB" id="A0A395JMR0"/>
<gene>
    <name evidence="2" type="ORF">DFR28_101304</name>
</gene>
<reference evidence="2 3" key="1">
    <citation type="submission" date="2018-06" db="EMBL/GenBank/DDBJ databases">
        <title>Genomic Encyclopedia of Type Strains, Phase IV (KMG-IV): sequencing the most valuable type-strain genomes for metagenomic binning, comparative biology and taxonomic classification.</title>
        <authorList>
            <person name="Goeker M."/>
        </authorList>
    </citation>
    <scope>NUCLEOTIDE SEQUENCE [LARGE SCALE GENOMIC DNA]</scope>
    <source>
        <strain evidence="2 3">DSM 24032</strain>
    </source>
</reference>
<dbReference type="Gene3D" id="3.40.710.10">
    <property type="entry name" value="DD-peptidase/beta-lactamase superfamily"/>
    <property type="match status" value="1"/>
</dbReference>
<dbReference type="InterPro" id="IPR012338">
    <property type="entry name" value="Beta-lactam/transpept-like"/>
</dbReference>
<dbReference type="InterPro" id="IPR050789">
    <property type="entry name" value="Diverse_Enzym_Activities"/>
</dbReference>
<name>A0A395JMR0_9GAMM</name>
<accession>A0A395JMR0</accession>
<evidence type="ECO:0000313" key="3">
    <source>
        <dbReference type="Proteomes" id="UP000253083"/>
    </source>
</evidence>
<sequence>MTMQKKTSPADNLFLSQRHGHEIDNNEFVRLAYAGELPSEIQVKAFSNTEHLFPTRRITRGPSTSDLLIDQKDQSEPVQFHSNGRDYNINDYITSNRVTGLLILKQSKILLERYQYGTDESTRWMSMSMAKSISTTLVGIAIKQGYIKSVDDPLTDYLPELVNSTYDKVTIKQLLQMTSGARWNEDHTNPHSERREVLELQIAQQPGAILRYMATLPQVAEPGCVWNYSTGETHVVGALLKAATGQYLADYLSENLWSKLGMESDSHWWLESPGGLEIAGSGITATLRDYGRFGLFMMNDGVVDGERLLPEGWVKQATTPFKIGDTVVPYGYMWWAIADQQGSFDDGAFSARGIFGQRIYVNPKKRVVIVVWSARPKPMSTEQIIDNEFFSAAANFYSKR</sequence>
<dbReference type="Pfam" id="PF00144">
    <property type="entry name" value="Beta-lactamase"/>
    <property type="match status" value="1"/>
</dbReference>
<evidence type="ECO:0000313" key="2">
    <source>
        <dbReference type="EMBL" id="RBP52920.1"/>
    </source>
</evidence>
<organism evidence="2 3">
    <name type="scientific">Arenicella xantha</name>
    <dbReference type="NCBI Taxonomy" id="644221"/>
    <lineage>
        <taxon>Bacteria</taxon>
        <taxon>Pseudomonadati</taxon>
        <taxon>Pseudomonadota</taxon>
        <taxon>Gammaproteobacteria</taxon>
        <taxon>Arenicellales</taxon>
        <taxon>Arenicellaceae</taxon>
        <taxon>Arenicella</taxon>
    </lineage>
</organism>